<evidence type="ECO:0000313" key="9">
    <source>
        <dbReference type="Proteomes" id="UP000694397"/>
    </source>
</evidence>
<gene>
    <name evidence="8" type="primary">TMEM19</name>
</gene>
<keyword evidence="6 7" id="KW-0472">Membrane</keyword>
<feature type="transmembrane region" description="Helical" evidence="7">
    <location>
        <begin position="317"/>
        <end position="335"/>
    </location>
</feature>
<dbReference type="Ensembl" id="ENSSFOT00015008496.2">
    <property type="protein sequence ID" value="ENSSFOP00015008376.2"/>
    <property type="gene ID" value="ENSSFOG00015005490.2"/>
</dbReference>
<feature type="transmembrane region" description="Helical" evidence="7">
    <location>
        <begin position="80"/>
        <end position="105"/>
    </location>
</feature>
<dbReference type="PANTHER" id="PTHR13353:SF5">
    <property type="entry name" value="TRANSMEMBRANE PROTEIN 19"/>
    <property type="match status" value="1"/>
</dbReference>
<name>A0A8C9R9N5_SCLFO</name>
<evidence type="ECO:0000256" key="3">
    <source>
        <dbReference type="ARBA" id="ARBA00014258"/>
    </source>
</evidence>
<evidence type="ECO:0000313" key="8">
    <source>
        <dbReference type="Ensembl" id="ENSSFOP00015008376.2"/>
    </source>
</evidence>
<sequence length="338" mass="36890">MQFEDEIPMKEYVKIVSDMVTFSAILAIALFFWIFSIAASAFFGTLQPVSPWRWFFSILTPLSLTSRAKKSGSLDRGGALGGLLVGFILMMANKSFFTSMLVFFITSYELTRWTKAEQRNEEVVEHNAGTQKMGWVQVLLNGGVPMELALLYIVEAGPRETALDFETQYSATWLCLSLLGAFACRTGDAWASRLGPVLSKAPPKLITSWREVPTGTNGGVTPEGLVASFAGGTAVGGAYFITQVLFVTGLQSQTPQWPVVVYGGMAGLMGSMLDSFLGAELQYSGYDESAGKVVNYESRTTKRICGKPVLDNNAVNLFSSIIVALLFPDIAWGLWPRD</sequence>
<dbReference type="AlphaFoldDB" id="A0A8C9R9N5"/>
<dbReference type="PANTHER" id="PTHR13353">
    <property type="entry name" value="TRANSMEMBRANE PROTEIN 19"/>
    <property type="match status" value="1"/>
</dbReference>
<evidence type="ECO:0000256" key="1">
    <source>
        <dbReference type="ARBA" id="ARBA00004141"/>
    </source>
</evidence>
<dbReference type="GO" id="GO:0016020">
    <property type="term" value="C:membrane"/>
    <property type="evidence" value="ECO:0007669"/>
    <property type="project" value="UniProtKB-SubCell"/>
</dbReference>
<feature type="transmembrane region" description="Helical" evidence="7">
    <location>
        <begin position="259"/>
        <end position="279"/>
    </location>
</feature>
<reference evidence="8 9" key="1">
    <citation type="submission" date="2019-04" db="EMBL/GenBank/DDBJ databases">
        <authorList>
            <consortium name="Wellcome Sanger Institute Data Sharing"/>
        </authorList>
    </citation>
    <scope>NUCLEOTIDE SEQUENCE [LARGE SCALE GENOMIC DNA]</scope>
</reference>
<accession>A0A8C9R9N5</accession>
<comment type="similarity">
    <text evidence="2">Belongs to the TMEM19 family.</text>
</comment>
<evidence type="ECO:0000256" key="2">
    <source>
        <dbReference type="ARBA" id="ARBA00009012"/>
    </source>
</evidence>
<evidence type="ECO:0000256" key="4">
    <source>
        <dbReference type="ARBA" id="ARBA00022692"/>
    </source>
</evidence>
<dbReference type="Proteomes" id="UP000694397">
    <property type="component" value="Chromosome 5"/>
</dbReference>
<keyword evidence="4 7" id="KW-0812">Transmembrane</keyword>
<organism evidence="8 9">
    <name type="scientific">Scleropages formosus</name>
    <name type="common">Asian bonytongue</name>
    <name type="synonym">Osteoglossum formosum</name>
    <dbReference type="NCBI Taxonomy" id="113540"/>
    <lineage>
        <taxon>Eukaryota</taxon>
        <taxon>Metazoa</taxon>
        <taxon>Chordata</taxon>
        <taxon>Craniata</taxon>
        <taxon>Vertebrata</taxon>
        <taxon>Euteleostomi</taxon>
        <taxon>Actinopterygii</taxon>
        <taxon>Neopterygii</taxon>
        <taxon>Teleostei</taxon>
        <taxon>Osteoglossocephala</taxon>
        <taxon>Osteoglossomorpha</taxon>
        <taxon>Osteoglossiformes</taxon>
        <taxon>Osteoglossidae</taxon>
        <taxon>Scleropages</taxon>
    </lineage>
</organism>
<dbReference type="InterPro" id="IPR002794">
    <property type="entry name" value="DUF92_TMEM19"/>
</dbReference>
<reference evidence="8" key="2">
    <citation type="submission" date="2025-08" db="UniProtKB">
        <authorList>
            <consortium name="Ensembl"/>
        </authorList>
    </citation>
    <scope>IDENTIFICATION</scope>
</reference>
<dbReference type="GeneTree" id="ENSGT00390000017998"/>
<evidence type="ECO:0000256" key="6">
    <source>
        <dbReference type="ARBA" id="ARBA00023136"/>
    </source>
</evidence>
<dbReference type="Pfam" id="PF01940">
    <property type="entry name" value="DUF92"/>
    <property type="match status" value="1"/>
</dbReference>
<feature type="transmembrane region" description="Helical" evidence="7">
    <location>
        <begin position="20"/>
        <end position="46"/>
    </location>
</feature>
<keyword evidence="5 7" id="KW-1133">Transmembrane helix</keyword>
<evidence type="ECO:0000256" key="7">
    <source>
        <dbReference type="SAM" id="Phobius"/>
    </source>
</evidence>
<dbReference type="OrthoDB" id="30881at2759"/>
<comment type="subcellular location">
    <subcellularLocation>
        <location evidence="1">Membrane</location>
        <topology evidence="1">Multi-pass membrane protein</topology>
    </subcellularLocation>
</comment>
<proteinExistence type="inferred from homology"/>
<reference evidence="8" key="3">
    <citation type="submission" date="2025-09" db="UniProtKB">
        <authorList>
            <consortium name="Ensembl"/>
        </authorList>
    </citation>
    <scope>IDENTIFICATION</scope>
</reference>
<keyword evidence="9" id="KW-1185">Reference proteome</keyword>
<evidence type="ECO:0000256" key="5">
    <source>
        <dbReference type="ARBA" id="ARBA00022989"/>
    </source>
</evidence>
<protein>
    <recommendedName>
        <fullName evidence="3">Transmembrane protein 19</fullName>
    </recommendedName>
</protein>
<feature type="transmembrane region" description="Helical" evidence="7">
    <location>
        <begin position="225"/>
        <end position="247"/>
    </location>
</feature>